<dbReference type="InterPro" id="IPR001197">
    <property type="entry name" value="Ribosomal_uL16_euk_arch"/>
</dbReference>
<reference evidence="4 5" key="1">
    <citation type="journal article" date="2019" name="Environ. Microbiol.">
        <title>At the nexus of three kingdoms: the genome of the mycorrhizal fungus Gigaspora margarita provides insights into plant, endobacterial and fungal interactions.</title>
        <authorList>
            <person name="Venice F."/>
            <person name="Ghignone S."/>
            <person name="Salvioli di Fossalunga A."/>
            <person name="Amselem J."/>
            <person name="Novero M."/>
            <person name="Xianan X."/>
            <person name="Sedzielewska Toro K."/>
            <person name="Morin E."/>
            <person name="Lipzen A."/>
            <person name="Grigoriev I.V."/>
            <person name="Henrissat B."/>
            <person name="Martin F.M."/>
            <person name="Bonfante P."/>
        </authorList>
    </citation>
    <scope>NUCLEOTIDE SEQUENCE [LARGE SCALE GENOMIC DNA]</scope>
    <source>
        <strain evidence="4 5">BEG34</strain>
    </source>
</reference>
<dbReference type="Pfam" id="PF00252">
    <property type="entry name" value="Ribosomal_L16"/>
    <property type="match status" value="1"/>
</dbReference>
<comment type="caution">
    <text evidence="4">The sequence shown here is derived from an EMBL/GenBank/DDBJ whole genome shotgun (WGS) entry which is preliminary data.</text>
</comment>
<dbReference type="OrthoDB" id="10258869at2759"/>
<gene>
    <name evidence="4" type="ORF">F8M41_004633</name>
</gene>
<dbReference type="Proteomes" id="UP000439903">
    <property type="component" value="Unassembled WGS sequence"/>
</dbReference>
<keyword evidence="5" id="KW-1185">Reference proteome</keyword>
<dbReference type="SUPFAM" id="SSF54686">
    <property type="entry name" value="Ribosomal protein L16p/L10e"/>
    <property type="match status" value="1"/>
</dbReference>
<dbReference type="GO" id="GO:0005840">
    <property type="term" value="C:ribosome"/>
    <property type="evidence" value="ECO:0007669"/>
    <property type="project" value="UniProtKB-KW"/>
</dbReference>
<dbReference type="InterPro" id="IPR016180">
    <property type="entry name" value="Ribosomal_uL16_dom"/>
</dbReference>
<dbReference type="Gene3D" id="3.90.1170.10">
    <property type="entry name" value="Ribosomal protein L10e/L16"/>
    <property type="match status" value="1"/>
</dbReference>
<keyword evidence="2 4" id="KW-0689">Ribosomal protein</keyword>
<evidence type="ECO:0000256" key="3">
    <source>
        <dbReference type="ARBA" id="ARBA00023274"/>
    </source>
</evidence>
<dbReference type="EMBL" id="WTPW01001425">
    <property type="protein sequence ID" value="KAF0436868.1"/>
    <property type="molecule type" value="Genomic_DNA"/>
</dbReference>
<dbReference type="GO" id="GO:1990904">
    <property type="term" value="C:ribonucleoprotein complex"/>
    <property type="evidence" value="ECO:0007669"/>
    <property type="project" value="UniProtKB-KW"/>
</dbReference>
<dbReference type="AlphaFoldDB" id="A0A8H3XA55"/>
<protein>
    <submittedName>
        <fullName evidence="4">60S ribosomal protein L10-A</fullName>
    </submittedName>
</protein>
<organism evidence="4 5">
    <name type="scientific">Gigaspora margarita</name>
    <dbReference type="NCBI Taxonomy" id="4874"/>
    <lineage>
        <taxon>Eukaryota</taxon>
        <taxon>Fungi</taxon>
        <taxon>Fungi incertae sedis</taxon>
        <taxon>Mucoromycota</taxon>
        <taxon>Glomeromycotina</taxon>
        <taxon>Glomeromycetes</taxon>
        <taxon>Diversisporales</taxon>
        <taxon>Gigasporaceae</taxon>
        <taxon>Gigaspora</taxon>
    </lineage>
</organism>
<evidence type="ECO:0000256" key="2">
    <source>
        <dbReference type="ARBA" id="ARBA00022980"/>
    </source>
</evidence>
<name>A0A8H3XA55_GIGMA</name>
<keyword evidence="3" id="KW-0687">Ribonucleoprotein</keyword>
<dbReference type="GO" id="GO:0003735">
    <property type="term" value="F:structural constituent of ribosome"/>
    <property type="evidence" value="ECO:0007669"/>
    <property type="project" value="InterPro"/>
</dbReference>
<evidence type="ECO:0000256" key="1">
    <source>
        <dbReference type="ARBA" id="ARBA00008931"/>
    </source>
</evidence>
<dbReference type="CDD" id="cd01433">
    <property type="entry name" value="Ribosomal_L16_L10e"/>
    <property type="match status" value="1"/>
</dbReference>
<evidence type="ECO:0000313" key="4">
    <source>
        <dbReference type="EMBL" id="KAF0436868.1"/>
    </source>
</evidence>
<dbReference type="GO" id="GO:0006412">
    <property type="term" value="P:translation"/>
    <property type="evidence" value="ECO:0007669"/>
    <property type="project" value="InterPro"/>
</dbReference>
<proteinExistence type="inferred from homology"/>
<dbReference type="InterPro" id="IPR047873">
    <property type="entry name" value="Ribosomal_uL16"/>
</dbReference>
<comment type="similarity">
    <text evidence="1">Belongs to the universal ribosomal protein uL16 family.</text>
</comment>
<dbReference type="PANTHER" id="PTHR11726">
    <property type="entry name" value="60S RIBOSOMAL PROTEIN L10"/>
    <property type="match status" value="1"/>
</dbReference>
<accession>A0A8H3XA55</accession>
<sequence>MAGKDSFYLRVCVHPFHVIRINKILSCASANRSQTGMRSAFSKPTGTVACIDIEQIIFSVRIKITSRWL</sequence>
<evidence type="ECO:0000313" key="5">
    <source>
        <dbReference type="Proteomes" id="UP000439903"/>
    </source>
</evidence>
<dbReference type="InterPro" id="IPR036920">
    <property type="entry name" value="Ribosomal_uL16_sf"/>
</dbReference>